<sequence>MAIIKPTDMITVVEGYDAMRIFLETVSQRQGKPAGEIELLIGGLKWADGSPVNPTLWEDWLAAAQVVCSCRTHESIDGEN</sequence>
<name>A0ABY0P8G9_9BRAD</name>
<evidence type="ECO:0000313" key="1">
    <source>
        <dbReference type="EMBL" id="SDH67961.1"/>
    </source>
</evidence>
<gene>
    <name evidence="1" type="ORF">SAMN05444163_0731</name>
</gene>
<proteinExistence type="predicted"/>
<dbReference type="EMBL" id="LT629693">
    <property type="protein sequence ID" value="SDH67961.1"/>
    <property type="molecule type" value="Genomic_DNA"/>
</dbReference>
<accession>A0ABY0P8G9</accession>
<protein>
    <recommendedName>
        <fullName evidence="3">DUF982 domain-containing protein</fullName>
    </recommendedName>
</protein>
<evidence type="ECO:0008006" key="3">
    <source>
        <dbReference type="Google" id="ProtNLM"/>
    </source>
</evidence>
<dbReference type="Proteomes" id="UP000198803">
    <property type="component" value="Chromosome I"/>
</dbReference>
<keyword evidence="2" id="KW-1185">Reference proteome</keyword>
<reference evidence="1 2" key="1">
    <citation type="submission" date="2016-10" db="EMBL/GenBank/DDBJ databases">
        <authorList>
            <person name="Varghese N."/>
            <person name="Submissions S."/>
        </authorList>
    </citation>
    <scope>NUCLEOTIDE SEQUENCE [LARGE SCALE GENOMIC DNA]</scope>
    <source>
        <strain evidence="1 2">GAS524</strain>
    </source>
</reference>
<organism evidence="1 2">
    <name type="scientific">Bradyrhizobium ottawaense</name>
    <dbReference type="NCBI Taxonomy" id="931866"/>
    <lineage>
        <taxon>Bacteria</taxon>
        <taxon>Pseudomonadati</taxon>
        <taxon>Pseudomonadota</taxon>
        <taxon>Alphaproteobacteria</taxon>
        <taxon>Hyphomicrobiales</taxon>
        <taxon>Nitrobacteraceae</taxon>
        <taxon>Bradyrhizobium</taxon>
    </lineage>
</organism>
<evidence type="ECO:0000313" key="2">
    <source>
        <dbReference type="Proteomes" id="UP000198803"/>
    </source>
</evidence>